<accession>A0A6H1YJT7</accession>
<gene>
    <name evidence="1" type="primary">orf107</name>
</gene>
<keyword evidence="1" id="KW-0496">Mitochondrion</keyword>
<dbReference type="EMBL" id="MN746809">
    <property type="protein sequence ID" value="QJA28487.1"/>
    <property type="molecule type" value="Genomic_DNA"/>
</dbReference>
<name>A0A6H1YJT7_CAPBU</name>
<proteinExistence type="predicted"/>
<organism evidence="1">
    <name type="scientific">Capsella bursa-pastoris</name>
    <name type="common">Shepherd's purse</name>
    <name type="synonym">Thlaspi bursa-pastoris</name>
    <dbReference type="NCBI Taxonomy" id="3719"/>
    <lineage>
        <taxon>Eukaryota</taxon>
        <taxon>Viridiplantae</taxon>
        <taxon>Streptophyta</taxon>
        <taxon>Embryophyta</taxon>
        <taxon>Tracheophyta</taxon>
        <taxon>Spermatophyta</taxon>
        <taxon>Magnoliopsida</taxon>
        <taxon>eudicotyledons</taxon>
        <taxon>Gunneridae</taxon>
        <taxon>Pentapetalae</taxon>
        <taxon>rosids</taxon>
        <taxon>malvids</taxon>
        <taxon>Brassicales</taxon>
        <taxon>Brassicaceae</taxon>
        <taxon>Camelineae</taxon>
        <taxon>Capsella</taxon>
    </lineage>
</organism>
<dbReference type="AlphaFoldDB" id="A0A6H1YJT7"/>
<evidence type="ECO:0000313" key="1">
    <source>
        <dbReference type="EMBL" id="QJA28487.1"/>
    </source>
</evidence>
<reference evidence="1" key="1">
    <citation type="journal article" date="2020" name="Plants (Basel)">
        <title>Assembly and Analysis of the Complete Mitochondrial Genome of Capsella bursa-pastoris.</title>
        <authorList>
            <person name="Omelchenko D.O."/>
            <person name="Makarenko M.S."/>
            <person name="Kasianov A.S."/>
            <person name="Schelkunov M.I."/>
            <person name="Logacheva M.D."/>
            <person name="Penin A.A."/>
        </authorList>
    </citation>
    <scope>NUCLEOTIDE SEQUENCE</scope>
</reference>
<sequence length="107" mass="12327">MFESELLPMVKPFLGVIQEVGQGIVPMLQVPQTLPVGGTSSVMLLESQITQDDLFRTVELNEDKVWKDLISSKEWRFTERHFHFCEQKIQRIIDKALDMYGEGTLKS</sequence>
<protein>
    <submittedName>
        <fullName evidence="1">Uncharacterized protein</fullName>
    </submittedName>
</protein>
<geneLocation type="mitochondrion" evidence="1"/>